<evidence type="ECO:0000313" key="2">
    <source>
        <dbReference type="EMBL" id="AJD81700.1"/>
    </source>
</evidence>
<evidence type="ECO:0000256" key="1">
    <source>
        <dbReference type="SAM" id="MobiDB-lite"/>
    </source>
</evidence>
<feature type="region of interest" description="Disordered" evidence="1">
    <location>
        <begin position="80"/>
        <end position="109"/>
    </location>
</feature>
<feature type="region of interest" description="Disordered" evidence="1">
    <location>
        <begin position="166"/>
        <end position="196"/>
    </location>
</feature>
<dbReference type="AlphaFoldDB" id="A0A0B5A3R6"/>
<accession>A0A0B5A3R6</accession>
<organism evidence="2">
    <name type="scientific">Dietzia maris</name>
    <dbReference type="NCBI Taxonomy" id="37915"/>
    <lineage>
        <taxon>Bacteria</taxon>
        <taxon>Bacillati</taxon>
        <taxon>Actinomycetota</taxon>
        <taxon>Actinomycetes</taxon>
        <taxon>Mycobacteriales</taxon>
        <taxon>Dietziaceae</taxon>
        <taxon>Dietzia</taxon>
    </lineage>
</organism>
<reference evidence="2" key="1">
    <citation type="journal article" date="2014" name="Front. Microbiol.">
        <title>Oil degradation and biosurfactant production by the deep sea bacterium Dietzia maris As-13-3.</title>
        <authorList>
            <person name="Wang W."/>
            <person name="Cai B."/>
            <person name="Shao Z."/>
        </authorList>
    </citation>
    <scope>NUCLEOTIDE SEQUENCE</scope>
    <source>
        <strain evidence="2">As-13-3</strain>
    </source>
</reference>
<protein>
    <submittedName>
        <fullName evidence="2">Acyl-CoA synthetase</fullName>
    </submittedName>
</protein>
<sequence>MLAEKFGIGPDDCVHSAIPLVHSNAVMVAWPIALHSGCSIALRRRFSAGNWLDDARPRARFDGADVLRNADESVGEMVADGSDARGRGEPGGGTARTRTAAPPPTWPRSACTPCRRRRCAARSPLADGFGDFLAAQPDLGPEQWPSLLRMTAALPRKASFKFRARDLSSRGAESAGDRVWVRADGAGPSPPGSGRR</sequence>
<name>A0A0B5A3R6_9ACTN</name>
<proteinExistence type="predicted"/>
<dbReference type="EMBL" id="KP202084">
    <property type="protein sequence ID" value="AJD81700.1"/>
    <property type="molecule type" value="Genomic_DNA"/>
</dbReference>